<evidence type="ECO:0000313" key="4">
    <source>
        <dbReference type="Proteomes" id="UP001465976"/>
    </source>
</evidence>
<evidence type="ECO:0000256" key="1">
    <source>
        <dbReference type="SAM" id="Coils"/>
    </source>
</evidence>
<evidence type="ECO:0000256" key="2">
    <source>
        <dbReference type="SAM" id="MobiDB-lite"/>
    </source>
</evidence>
<feature type="compositionally biased region" description="Basic residues" evidence="2">
    <location>
        <begin position="192"/>
        <end position="201"/>
    </location>
</feature>
<feature type="compositionally biased region" description="Low complexity" evidence="2">
    <location>
        <begin position="161"/>
        <end position="191"/>
    </location>
</feature>
<name>A0ABR3FEJ8_9AGAR</name>
<accession>A0ABR3FEJ8</accession>
<sequence length="241" mass="25739">MPSLGPIKYFRNHAYRVALSLQALTALKHKPPGQSCASYVLDLQGNFLPSVTAATGWPGDQPTARSEKGPHDAGEDEQPQNFRGQVVRWRDRALRLEQELGELRVKYEAEQIKTISLARVAEAQISESVQTAQAPRIIDCQDPSPLISTTSGSRTEHSANAKASSVGSSGPVSASASAPAAATKISAATTAGKKKATKKKQQSSALSNSKESNPRDAPTSDAPLNLEALLEEHFNGKWILS</sequence>
<evidence type="ECO:0000313" key="3">
    <source>
        <dbReference type="EMBL" id="KAL0573683.1"/>
    </source>
</evidence>
<organism evidence="3 4">
    <name type="scientific">Marasmius crinis-equi</name>
    <dbReference type="NCBI Taxonomy" id="585013"/>
    <lineage>
        <taxon>Eukaryota</taxon>
        <taxon>Fungi</taxon>
        <taxon>Dikarya</taxon>
        <taxon>Basidiomycota</taxon>
        <taxon>Agaricomycotina</taxon>
        <taxon>Agaricomycetes</taxon>
        <taxon>Agaricomycetidae</taxon>
        <taxon>Agaricales</taxon>
        <taxon>Marasmiineae</taxon>
        <taxon>Marasmiaceae</taxon>
        <taxon>Marasmius</taxon>
    </lineage>
</organism>
<protein>
    <submittedName>
        <fullName evidence="3">Uncharacterized protein</fullName>
    </submittedName>
</protein>
<feature type="coiled-coil region" evidence="1">
    <location>
        <begin position="86"/>
        <end position="113"/>
    </location>
</feature>
<gene>
    <name evidence="3" type="ORF">V5O48_008280</name>
</gene>
<keyword evidence="1" id="KW-0175">Coiled coil</keyword>
<feature type="region of interest" description="Disordered" evidence="2">
    <location>
        <begin position="52"/>
        <end position="80"/>
    </location>
</feature>
<reference evidence="3 4" key="1">
    <citation type="submission" date="2024-02" db="EMBL/GenBank/DDBJ databases">
        <title>A draft genome for the cacao thread blight pathogen Marasmius crinis-equi.</title>
        <authorList>
            <person name="Cohen S.P."/>
            <person name="Baruah I.K."/>
            <person name="Amoako-Attah I."/>
            <person name="Bukari Y."/>
            <person name="Meinhardt L.W."/>
            <person name="Bailey B.A."/>
        </authorList>
    </citation>
    <scope>NUCLEOTIDE SEQUENCE [LARGE SCALE GENOMIC DNA]</scope>
    <source>
        <strain evidence="3 4">GH-76</strain>
    </source>
</reference>
<proteinExistence type="predicted"/>
<dbReference type="Proteomes" id="UP001465976">
    <property type="component" value="Unassembled WGS sequence"/>
</dbReference>
<comment type="caution">
    <text evidence="3">The sequence shown here is derived from an EMBL/GenBank/DDBJ whole genome shotgun (WGS) entry which is preliminary data.</text>
</comment>
<dbReference type="EMBL" id="JBAHYK010000475">
    <property type="protein sequence ID" value="KAL0573683.1"/>
    <property type="molecule type" value="Genomic_DNA"/>
</dbReference>
<feature type="region of interest" description="Disordered" evidence="2">
    <location>
        <begin position="129"/>
        <end position="224"/>
    </location>
</feature>
<keyword evidence="4" id="KW-1185">Reference proteome</keyword>